<feature type="region of interest" description="Disordered" evidence="2">
    <location>
        <begin position="100"/>
        <end position="131"/>
    </location>
</feature>
<keyword evidence="4" id="KW-1185">Reference proteome</keyword>
<dbReference type="RefSeq" id="XP_028534140.1">
    <property type="nucleotide sequence ID" value="XM_028677786.1"/>
</dbReference>
<dbReference type="OrthoDB" id="387690at2759"/>
<dbReference type="KEGG" id="prel:PRELSG_1202300"/>
<feature type="coiled-coil region" evidence="1">
    <location>
        <begin position="8"/>
        <end position="35"/>
    </location>
</feature>
<reference evidence="3 4" key="1">
    <citation type="submission" date="2015-04" db="EMBL/GenBank/DDBJ databases">
        <authorList>
            <consortium name="Pathogen Informatics"/>
        </authorList>
    </citation>
    <scope>NUCLEOTIDE SEQUENCE [LARGE SCALE GENOMIC DNA]</scope>
    <source>
        <strain evidence="3 4">SGS1</strain>
    </source>
</reference>
<evidence type="ECO:0000313" key="4">
    <source>
        <dbReference type="Proteomes" id="UP000220158"/>
    </source>
</evidence>
<feature type="compositionally biased region" description="Basic and acidic residues" evidence="2">
    <location>
        <begin position="274"/>
        <end position="290"/>
    </location>
</feature>
<organism evidence="3 4">
    <name type="scientific">Plasmodium relictum</name>
    <dbReference type="NCBI Taxonomy" id="85471"/>
    <lineage>
        <taxon>Eukaryota</taxon>
        <taxon>Sar</taxon>
        <taxon>Alveolata</taxon>
        <taxon>Apicomplexa</taxon>
        <taxon>Aconoidasida</taxon>
        <taxon>Haemosporida</taxon>
        <taxon>Plasmodiidae</taxon>
        <taxon>Plasmodium</taxon>
        <taxon>Plasmodium (Haemamoeba)</taxon>
    </lineage>
</organism>
<evidence type="ECO:0000256" key="2">
    <source>
        <dbReference type="SAM" id="MobiDB-lite"/>
    </source>
</evidence>
<proteinExistence type="predicted"/>
<dbReference type="EMBL" id="LN835307">
    <property type="protein sequence ID" value="CRH01139.1"/>
    <property type="molecule type" value="Genomic_DNA"/>
</dbReference>
<accession>A0A1J1H8B3</accession>
<gene>
    <name evidence="3" type="ORF">PRELSG_1202300</name>
</gene>
<evidence type="ECO:0000256" key="1">
    <source>
        <dbReference type="SAM" id="Coils"/>
    </source>
</evidence>
<protein>
    <submittedName>
        <fullName evidence="3">Uncharacterized protein</fullName>
    </submittedName>
</protein>
<keyword evidence="1" id="KW-0175">Coiled coil</keyword>
<sequence length="914" mass="107850">MENKIYNLNILKKYIENNRNKLNDYKTENDSAKLRNNLFLNLNVPIPALNHIIDESKNMIKDDFYNEKYNYETFKYSRNLLDIIMKISLKKNCFQRNHEYEKKKDTNQNGNVGEKKSTYNDKENEISKNGIVDEERNEEKLSCLHNFDVKNIISEEKEEEINYYPGFCKQLGAKGRRCMLELIRKAYRENTSLCKNILSHKIKPPACISNLPFFNINMLWKLSYEFGVFDEALKIHKIYGQNSNPLNQYLKKGNSSDLLKNNKNKDTKKKRKKIDIFKKERNNSNDEHNANVKNNNNFSILENSSKSINNMMSNEINLEKKKIECNENNNKDSFSSYDLKVNNNNEQQSKKKRRKYQEYEIHKEEKEYMDNVEKQENSNNEKKKLILEELSINKYSNNCFKRNSQDDCISLIINKIKENLLHNKKENSCNNLNSSTNDIDAFKSFHLEESNNLEKKIKNISKEDTYFKVCNCNCHSNCNYDKNKCENEMTDIINLIKNDLIYTNDNSIEMINNLYLNKKCEKHKINFVNNKLNKSLISHIRKNIKIINDDDIRTTNFDSAMENVYELNFLDKLLYSFSDRNAILLNINKKNIFTITCKDNQESDHYLLLIPFKKNEKKNNINKCDELDIDRLQNGSNTPLLNQKNNFNFDINVSCNKKLNVNNTKIKEQSSHQSFNECNDYINEDNSKVKSEKIKNKNKNINKKWQNFANIGSKKENRSFDSKIYECLSCKLSSDTYKNPFYKSENIKKNSLIKNKSHINGKGFENFNSILDTLTDNKKNYMKYSQVSPIPTDDSTTDYSNLKKSENYIDKNKTSQLFTDEETNNNVSNDCFHSPSSRLTSIDSNKFIHNNKREYTQKEREHPKKRINDSLNSSFQQIIKQCIANKKDNTINLLNEIMSNKKNFLNCMKNNIYH</sequence>
<dbReference type="VEuPathDB" id="PlasmoDB:PRELSG_1202300"/>
<name>A0A1J1H8B3_PLARL</name>
<feature type="region of interest" description="Disordered" evidence="2">
    <location>
        <begin position="250"/>
        <end position="298"/>
    </location>
</feature>
<dbReference type="GeneID" id="39737266"/>
<feature type="compositionally biased region" description="Basic and acidic residues" evidence="2">
    <location>
        <begin position="113"/>
        <end position="131"/>
    </location>
</feature>
<dbReference type="AlphaFoldDB" id="A0A1J1H8B3"/>
<evidence type="ECO:0000313" key="3">
    <source>
        <dbReference type="EMBL" id="CRH01139.1"/>
    </source>
</evidence>
<feature type="compositionally biased region" description="Low complexity" evidence="2">
    <location>
        <begin position="250"/>
        <end position="261"/>
    </location>
</feature>
<dbReference type="Proteomes" id="UP000220158">
    <property type="component" value="Chromosome 12"/>
</dbReference>